<dbReference type="InterPro" id="IPR052578">
    <property type="entry name" value="PI_Transfer_CRAL-TRIO"/>
</dbReference>
<accession>A0A1Y1UDS5</accession>
<dbReference type="STRING" id="4999.A0A1Y1UDS5"/>
<dbReference type="InParanoid" id="A0A1Y1UDS5"/>
<dbReference type="InterPro" id="IPR036865">
    <property type="entry name" value="CRAL-TRIO_dom_sf"/>
</dbReference>
<dbReference type="GO" id="GO:0008526">
    <property type="term" value="F:phosphatidylinositol transfer activity"/>
    <property type="evidence" value="ECO:0007669"/>
    <property type="project" value="TreeGrafter"/>
</dbReference>
<reference evidence="3 4" key="1">
    <citation type="submission" date="2017-03" db="EMBL/GenBank/DDBJ databases">
        <title>Widespread Adenine N6-methylation of Active Genes in Fungi.</title>
        <authorList>
            <consortium name="DOE Joint Genome Institute"/>
            <person name="Mondo S.J."/>
            <person name="Dannebaum R.O."/>
            <person name="Kuo R.C."/>
            <person name="Louie K.B."/>
            <person name="Bewick A.J."/>
            <person name="Labutti K."/>
            <person name="Haridas S."/>
            <person name="Kuo A."/>
            <person name="Salamov A."/>
            <person name="Ahrendt S.R."/>
            <person name="Lau R."/>
            <person name="Bowen B.P."/>
            <person name="Lipzen A."/>
            <person name="Sullivan W."/>
            <person name="Andreopoulos W.B."/>
            <person name="Clum A."/>
            <person name="Lindquist E."/>
            <person name="Daum C."/>
            <person name="Northen T.R."/>
            <person name="Ramamoorthy G."/>
            <person name="Schmitz R.J."/>
            <person name="Gryganskyi A."/>
            <person name="Culley D."/>
            <person name="Magnuson J."/>
            <person name="James T.Y."/>
            <person name="O'Malley M.A."/>
            <person name="Stajich J.E."/>
            <person name="Spatafora J.W."/>
            <person name="Visel A."/>
            <person name="Grigoriev I.V."/>
        </authorList>
    </citation>
    <scope>NUCLEOTIDE SEQUENCE [LARGE SCALE GENOMIC DNA]</scope>
    <source>
        <strain evidence="3 4">NRRL Y-17943</strain>
    </source>
</reference>
<dbReference type="EMBL" id="NBSH01000010">
    <property type="protein sequence ID" value="ORX35674.1"/>
    <property type="molecule type" value="Genomic_DNA"/>
</dbReference>
<dbReference type="SMART" id="SM00516">
    <property type="entry name" value="SEC14"/>
    <property type="match status" value="1"/>
</dbReference>
<evidence type="ECO:0000259" key="2">
    <source>
        <dbReference type="PROSITE" id="PS50191"/>
    </source>
</evidence>
<dbReference type="PANTHER" id="PTHR45824:SF29">
    <property type="entry name" value="GH16843P"/>
    <property type="match status" value="1"/>
</dbReference>
<dbReference type="Proteomes" id="UP000193218">
    <property type="component" value="Unassembled WGS sequence"/>
</dbReference>
<evidence type="ECO:0000256" key="1">
    <source>
        <dbReference type="SAM" id="MobiDB-lite"/>
    </source>
</evidence>
<dbReference type="SUPFAM" id="SSF52087">
    <property type="entry name" value="CRAL/TRIO domain"/>
    <property type="match status" value="1"/>
</dbReference>
<feature type="domain" description="CRAL-TRIO" evidence="2">
    <location>
        <begin position="113"/>
        <end position="269"/>
    </location>
</feature>
<keyword evidence="4" id="KW-1185">Reference proteome</keyword>
<dbReference type="Gene3D" id="3.40.525.10">
    <property type="entry name" value="CRAL-TRIO lipid binding domain"/>
    <property type="match status" value="1"/>
</dbReference>
<dbReference type="PANTHER" id="PTHR45824">
    <property type="entry name" value="GH16843P"/>
    <property type="match status" value="1"/>
</dbReference>
<dbReference type="RefSeq" id="XP_021869838.1">
    <property type="nucleotide sequence ID" value="XM_022016405.1"/>
</dbReference>
<dbReference type="InterPro" id="IPR011074">
    <property type="entry name" value="CRAL/TRIO_N_dom"/>
</dbReference>
<evidence type="ECO:0000313" key="3">
    <source>
        <dbReference type="EMBL" id="ORX35674.1"/>
    </source>
</evidence>
<dbReference type="SUPFAM" id="SSF46938">
    <property type="entry name" value="CRAL/TRIO N-terminal domain"/>
    <property type="match status" value="1"/>
</dbReference>
<proteinExistence type="predicted"/>
<dbReference type="InterPro" id="IPR001251">
    <property type="entry name" value="CRAL-TRIO_dom"/>
</dbReference>
<gene>
    <name evidence="3" type="ORF">BD324DRAFT_631102</name>
</gene>
<dbReference type="Pfam" id="PF00650">
    <property type="entry name" value="CRAL_TRIO"/>
    <property type="match status" value="1"/>
</dbReference>
<dbReference type="PROSITE" id="PS50191">
    <property type="entry name" value="CRAL_TRIO"/>
    <property type="match status" value="1"/>
</dbReference>
<dbReference type="AlphaFoldDB" id="A0A1Y1UDS5"/>
<evidence type="ECO:0000313" key="4">
    <source>
        <dbReference type="Proteomes" id="UP000193218"/>
    </source>
</evidence>
<dbReference type="OrthoDB" id="75724at2759"/>
<protein>
    <submittedName>
        <fullName evidence="3">CRAL-TRIO domain-containing protein</fullName>
    </submittedName>
</protein>
<name>A0A1Y1UDS5_9TREE</name>
<organism evidence="3 4">
    <name type="scientific">Kockovaella imperatae</name>
    <dbReference type="NCBI Taxonomy" id="4999"/>
    <lineage>
        <taxon>Eukaryota</taxon>
        <taxon>Fungi</taxon>
        <taxon>Dikarya</taxon>
        <taxon>Basidiomycota</taxon>
        <taxon>Agaricomycotina</taxon>
        <taxon>Tremellomycetes</taxon>
        <taxon>Tremellales</taxon>
        <taxon>Cuniculitremaceae</taxon>
        <taxon>Kockovaella</taxon>
    </lineage>
</organism>
<dbReference type="InterPro" id="IPR036273">
    <property type="entry name" value="CRAL/TRIO_N_dom_sf"/>
</dbReference>
<feature type="region of interest" description="Disordered" evidence="1">
    <location>
        <begin position="313"/>
        <end position="339"/>
    </location>
</feature>
<dbReference type="CDD" id="cd00170">
    <property type="entry name" value="SEC14"/>
    <property type="match status" value="1"/>
</dbReference>
<dbReference type="GeneID" id="33558214"/>
<sequence>MSGTSLSEPMRFPRAEYCNLPNRKPSPVKGTPERAGLDTILAHFKDSELQLPVSEGSTEVRGLDDHEKMFLSEEAMLRYLKATKGKVKDAVTRLEATIVWKRTLGMWDIEAVAEEVAPEFESGKVTFAGYTRLSQPMLYTWTSKNVLAASPRQVKHMMFCMDRLIDLQLAGVPGVMFCADVSGKTQTQSGAMSVARQILKYLQAHYPERLGNAALLKLPWLGSLFVSLMWPFVDSDTSKKIHVNPDLSKDLVPKEILLEEYGGNLKHEFSMPYLDALVKLCLERRAGNLERWKAAGRTVGISEWDIFEPIPGSPSAGDTQEQIGNGHAIQTADEASKQA</sequence>
<comment type="caution">
    <text evidence="3">The sequence shown here is derived from an EMBL/GenBank/DDBJ whole genome shotgun (WGS) entry which is preliminary data.</text>
</comment>
<dbReference type="Pfam" id="PF03765">
    <property type="entry name" value="CRAL_TRIO_N"/>
    <property type="match status" value="1"/>
</dbReference>